<dbReference type="AlphaFoldDB" id="A0A0K2TTF9"/>
<dbReference type="PANTHER" id="PTHR12824">
    <property type="entry name" value="GROUP XII SECRETORY PHOSPHOLIPASE A2 FAMILY MEMBER"/>
    <property type="match status" value="1"/>
</dbReference>
<dbReference type="GO" id="GO:0005576">
    <property type="term" value="C:extracellular region"/>
    <property type="evidence" value="ECO:0007669"/>
    <property type="project" value="InterPro"/>
</dbReference>
<dbReference type="PANTHER" id="PTHR12824:SF8">
    <property type="entry name" value="GXIVSPLA2, ISOFORM A"/>
    <property type="match status" value="1"/>
</dbReference>
<keyword evidence="1" id="KW-0472">Membrane</keyword>
<dbReference type="GO" id="GO:0005509">
    <property type="term" value="F:calcium ion binding"/>
    <property type="evidence" value="ECO:0007669"/>
    <property type="project" value="InterPro"/>
</dbReference>
<organism evidence="2">
    <name type="scientific">Lepeophtheirus salmonis</name>
    <name type="common">Salmon louse</name>
    <name type="synonym">Caligus salmonis</name>
    <dbReference type="NCBI Taxonomy" id="72036"/>
    <lineage>
        <taxon>Eukaryota</taxon>
        <taxon>Metazoa</taxon>
        <taxon>Ecdysozoa</taxon>
        <taxon>Arthropoda</taxon>
        <taxon>Crustacea</taxon>
        <taxon>Multicrustacea</taxon>
        <taxon>Hexanauplia</taxon>
        <taxon>Copepoda</taxon>
        <taxon>Siphonostomatoida</taxon>
        <taxon>Caligidae</taxon>
        <taxon>Lepeophtheirus</taxon>
    </lineage>
</organism>
<dbReference type="InterPro" id="IPR036444">
    <property type="entry name" value="PLipase_A2_dom_sf"/>
</dbReference>
<evidence type="ECO:0000313" key="2">
    <source>
        <dbReference type="EMBL" id="CDW29100.1"/>
    </source>
</evidence>
<dbReference type="GO" id="GO:0050482">
    <property type="term" value="P:arachidonate secretion"/>
    <property type="evidence" value="ECO:0007669"/>
    <property type="project" value="InterPro"/>
</dbReference>
<dbReference type="SUPFAM" id="SSF48619">
    <property type="entry name" value="Phospholipase A2, PLA2"/>
    <property type="match status" value="1"/>
</dbReference>
<keyword evidence="1" id="KW-1133">Transmembrane helix</keyword>
<evidence type="ECO:0000256" key="1">
    <source>
        <dbReference type="SAM" id="Phobius"/>
    </source>
</evidence>
<dbReference type="EMBL" id="HACA01011739">
    <property type="protein sequence ID" value="CDW29100.1"/>
    <property type="molecule type" value="Transcribed_RNA"/>
</dbReference>
<keyword evidence="1" id="KW-0812">Transmembrane</keyword>
<dbReference type="InterPro" id="IPR010711">
    <property type="entry name" value="PLA2G12"/>
</dbReference>
<dbReference type="Pfam" id="PF06951">
    <property type="entry name" value="PLA2G12"/>
    <property type="match status" value="1"/>
</dbReference>
<feature type="transmembrane region" description="Helical" evidence="1">
    <location>
        <begin position="12"/>
        <end position="30"/>
    </location>
</feature>
<dbReference type="GO" id="GO:0006644">
    <property type="term" value="P:phospholipid metabolic process"/>
    <property type="evidence" value="ECO:0007669"/>
    <property type="project" value="InterPro"/>
</dbReference>
<reference evidence="2" key="1">
    <citation type="submission" date="2014-05" db="EMBL/GenBank/DDBJ databases">
        <authorList>
            <person name="Chronopoulou M."/>
        </authorList>
    </citation>
    <scope>NUCLEOTIDE SEQUENCE</scope>
    <source>
        <tissue evidence="2">Whole organism</tissue>
    </source>
</reference>
<dbReference type="OrthoDB" id="3935740at2759"/>
<sequence>MKLNDVRSLSKLFIIIVLLLCPCVIANTWYGDIIDSAKELFKGSNIIDGALKGLRYVEMVDSALAEDCAFECPYPNQTPVPKRHHQPTSNGCGSFGYLFPPENNDNWIYVEREFSACCDRHDHCYDTCNEDKDDCDLVFKRCLYSVCKSKDILLAKKTCQAKAKMFYLAVIGLGCQSYKEAQKEACNCVKKYKEEL</sequence>
<dbReference type="Gene3D" id="1.20.90.10">
    <property type="entry name" value="Phospholipase A2 domain"/>
    <property type="match status" value="1"/>
</dbReference>
<accession>A0A0K2TTF9</accession>
<proteinExistence type="predicted"/>
<protein>
    <submittedName>
        <fullName evidence="2">Group XIIA secretory phospholipase A2like [Megachile rotundata]</fullName>
    </submittedName>
</protein>
<dbReference type="GO" id="GO:0016042">
    <property type="term" value="P:lipid catabolic process"/>
    <property type="evidence" value="ECO:0007669"/>
    <property type="project" value="InterPro"/>
</dbReference>
<dbReference type="GO" id="GO:0004623">
    <property type="term" value="F:phospholipase A2 activity"/>
    <property type="evidence" value="ECO:0007669"/>
    <property type="project" value="InterPro"/>
</dbReference>
<name>A0A0K2TTF9_LEPSM</name>